<sequence>MAPGSRGVGAVFACTFPAKIPVKRGMLPANRELPRRSRSRYLSNAPRARRINLLRFARIFDLAPDVGFRRSWYRRKACAAYFCKVPDLRNPSLDFTPIKSWRSESSTSCMSVSSFQRARACGSTCCESGRLCAQAWQRRWENSGNFSTALFRRPVFTRGGRRSSRCRISTILVSSESLRYLFFKDSGLTGGALDDPRSCSVVAEVNLLPKGLGLQTKLQRVGENPLGSEMAWSNPGQHLVNLGQAWSKLPNFGRCVPVHVLSHTVTTPVADTPLLTDLHDHPSSSVRRCGDPPESVGRGGWSDFYQLLETARQEYRDFLVELGFGPFLSIRYVHVWHPLSAILGIRFGGRIPPSEPVADFEALEILGIEDPAAIEGKKLPSLRIRYLRDLLRKEIEEAPTELRYRQWVAYFIFNCFLGNDKSTIPTPIVGMFRDIDALRDYDWGALTYGFYIRGLRRFSPWIRGLTSRTLLECRTTVDCLRDADVVFQPYSSLLVEHLEMGGEAIVPVDPPQLMSIEGYIPCDPKGGRVMGGSAMDSHLFQSSGEVDRLQSEILRLQLELSVSEDRHVANMDRVQGETARMQMEVTRMQGEMAQMQADLVWRQRDLDSRDAALATHVATIRRLEDQLMGAGIPPLSGVGSSGFSQTSSPLPPDPVSRDWFFDDPPSL</sequence>
<evidence type="ECO:0000313" key="2">
    <source>
        <dbReference type="EMBL" id="SPD25479.1"/>
    </source>
</evidence>
<dbReference type="AlphaFoldDB" id="A0A2N9IMY4"/>
<proteinExistence type="predicted"/>
<dbReference type="EMBL" id="OIVN01006118">
    <property type="protein sequence ID" value="SPD25479.1"/>
    <property type="molecule type" value="Genomic_DNA"/>
</dbReference>
<reference evidence="2" key="1">
    <citation type="submission" date="2018-02" db="EMBL/GenBank/DDBJ databases">
        <authorList>
            <person name="Cohen D.B."/>
            <person name="Kent A.D."/>
        </authorList>
    </citation>
    <scope>NUCLEOTIDE SEQUENCE</scope>
</reference>
<accession>A0A2N9IMY4</accession>
<name>A0A2N9IMY4_FAGSY</name>
<protein>
    <recommendedName>
        <fullName evidence="3">Aminotransferase-like plant mobile domain-containing protein</fullName>
    </recommendedName>
</protein>
<evidence type="ECO:0000256" key="1">
    <source>
        <dbReference type="SAM" id="MobiDB-lite"/>
    </source>
</evidence>
<evidence type="ECO:0008006" key="3">
    <source>
        <dbReference type="Google" id="ProtNLM"/>
    </source>
</evidence>
<gene>
    <name evidence="2" type="ORF">FSB_LOCUS53361</name>
</gene>
<feature type="region of interest" description="Disordered" evidence="1">
    <location>
        <begin position="634"/>
        <end position="667"/>
    </location>
</feature>
<organism evidence="2">
    <name type="scientific">Fagus sylvatica</name>
    <name type="common">Beechnut</name>
    <dbReference type="NCBI Taxonomy" id="28930"/>
    <lineage>
        <taxon>Eukaryota</taxon>
        <taxon>Viridiplantae</taxon>
        <taxon>Streptophyta</taxon>
        <taxon>Embryophyta</taxon>
        <taxon>Tracheophyta</taxon>
        <taxon>Spermatophyta</taxon>
        <taxon>Magnoliopsida</taxon>
        <taxon>eudicotyledons</taxon>
        <taxon>Gunneridae</taxon>
        <taxon>Pentapetalae</taxon>
        <taxon>rosids</taxon>
        <taxon>fabids</taxon>
        <taxon>Fagales</taxon>
        <taxon>Fagaceae</taxon>
        <taxon>Fagus</taxon>
    </lineage>
</organism>